<feature type="compositionally biased region" description="Basic residues" evidence="1">
    <location>
        <begin position="149"/>
        <end position="162"/>
    </location>
</feature>
<evidence type="ECO:0000313" key="2">
    <source>
        <dbReference type="EMBL" id="MSU82523.1"/>
    </source>
</evidence>
<proteinExistence type="predicted"/>
<gene>
    <name evidence="2" type="ORF">FYJ25_09205</name>
</gene>
<reference evidence="2 3" key="1">
    <citation type="submission" date="2019-08" db="EMBL/GenBank/DDBJ databases">
        <title>In-depth cultivation of the pig gut microbiome towards novel bacterial diversity and tailored functional studies.</title>
        <authorList>
            <person name="Wylensek D."/>
            <person name="Hitch T.C.A."/>
            <person name="Clavel T."/>
        </authorList>
    </citation>
    <scope>NUCLEOTIDE SEQUENCE [LARGE SCALE GENOMIC DNA]</scope>
    <source>
        <strain evidence="2 3">BSM-383-APC-4H</strain>
    </source>
</reference>
<dbReference type="RefSeq" id="WP_154581117.1">
    <property type="nucleotide sequence ID" value="NZ_VULP01000017.1"/>
</dbReference>
<name>A0A6N7YDS5_9FIRM</name>
<dbReference type="AlphaFoldDB" id="A0A6N7YDS5"/>
<feature type="region of interest" description="Disordered" evidence="1">
    <location>
        <begin position="138"/>
        <end position="162"/>
    </location>
</feature>
<evidence type="ECO:0000313" key="3">
    <source>
        <dbReference type="Proteomes" id="UP000433359"/>
    </source>
</evidence>
<organism evidence="2 3">
    <name type="scientific">Anaerobutyricum soehngenii</name>
    <dbReference type="NCBI Taxonomy" id="105843"/>
    <lineage>
        <taxon>Bacteria</taxon>
        <taxon>Bacillati</taxon>
        <taxon>Bacillota</taxon>
        <taxon>Clostridia</taxon>
        <taxon>Lachnospirales</taxon>
        <taxon>Lachnospiraceae</taxon>
        <taxon>Anaerobutyricum</taxon>
    </lineage>
</organism>
<comment type="caution">
    <text evidence="2">The sequence shown here is derived from an EMBL/GenBank/DDBJ whole genome shotgun (WGS) entry which is preliminary data.</text>
</comment>
<protein>
    <submittedName>
        <fullName evidence="2">Uncharacterized protein</fullName>
    </submittedName>
</protein>
<dbReference type="EMBL" id="VULP01000017">
    <property type="protein sequence ID" value="MSU82523.1"/>
    <property type="molecule type" value="Genomic_DNA"/>
</dbReference>
<evidence type="ECO:0000256" key="1">
    <source>
        <dbReference type="SAM" id="MobiDB-lite"/>
    </source>
</evidence>
<dbReference type="Proteomes" id="UP000433359">
    <property type="component" value="Unassembled WGS sequence"/>
</dbReference>
<accession>A0A6N7YDS5</accession>
<sequence>MERISKEERLRLEGMAQAYRIAQTKGMEGLKQDIEMRKATGIPVGVSPSAIDESIRRIKENIVDTVRILAAMTLRDEFGFGKTRLDRFVQRFNLKTECLQEEYVTWEDMTKALKEELGITFEIRKNEDNVTDTQAYRQKRHYNRSEKRAARKFQKQREKKRA</sequence>